<keyword evidence="3" id="KW-1185">Reference proteome</keyword>
<evidence type="ECO:0000313" key="2">
    <source>
        <dbReference type="EMBL" id="KAF9075107.1"/>
    </source>
</evidence>
<comment type="caution">
    <text evidence="2">The sequence shown here is derived from an EMBL/GenBank/DDBJ whole genome shotgun (WGS) entry which is preliminary data.</text>
</comment>
<evidence type="ECO:0000256" key="1">
    <source>
        <dbReference type="SAM" id="Phobius"/>
    </source>
</evidence>
<dbReference type="EMBL" id="JADNRY010000010">
    <property type="protein sequence ID" value="KAF9075107.1"/>
    <property type="molecule type" value="Genomic_DNA"/>
</dbReference>
<dbReference type="AlphaFoldDB" id="A0A9P5UDF7"/>
<evidence type="ECO:0000313" key="3">
    <source>
        <dbReference type="Proteomes" id="UP000772434"/>
    </source>
</evidence>
<feature type="transmembrane region" description="Helical" evidence="1">
    <location>
        <begin position="21"/>
        <end position="40"/>
    </location>
</feature>
<sequence>MGRKLNGGQTSPERPAKHYSLAIFKLAFAAATVLATLAVATTPDLPKGYHCNNTASNPLCCPESLMITPRIKAAFNCLPYYKIPFKSCNFGSDEVLCCKDFHGENGLIGYPCVDAIPDDSA</sequence>
<dbReference type="Proteomes" id="UP000772434">
    <property type="component" value="Unassembled WGS sequence"/>
</dbReference>
<name>A0A9P5UDF7_9AGAR</name>
<organism evidence="2 3">
    <name type="scientific">Rhodocollybia butyracea</name>
    <dbReference type="NCBI Taxonomy" id="206335"/>
    <lineage>
        <taxon>Eukaryota</taxon>
        <taxon>Fungi</taxon>
        <taxon>Dikarya</taxon>
        <taxon>Basidiomycota</taxon>
        <taxon>Agaricomycotina</taxon>
        <taxon>Agaricomycetes</taxon>
        <taxon>Agaricomycetidae</taxon>
        <taxon>Agaricales</taxon>
        <taxon>Marasmiineae</taxon>
        <taxon>Omphalotaceae</taxon>
        <taxon>Rhodocollybia</taxon>
    </lineage>
</organism>
<reference evidence="2" key="1">
    <citation type="submission" date="2020-11" db="EMBL/GenBank/DDBJ databases">
        <authorList>
            <consortium name="DOE Joint Genome Institute"/>
            <person name="Ahrendt S."/>
            <person name="Riley R."/>
            <person name="Andreopoulos W."/>
            <person name="Labutti K."/>
            <person name="Pangilinan J."/>
            <person name="Ruiz-Duenas F.J."/>
            <person name="Barrasa J.M."/>
            <person name="Sanchez-Garcia M."/>
            <person name="Camarero S."/>
            <person name="Miyauchi S."/>
            <person name="Serrano A."/>
            <person name="Linde D."/>
            <person name="Babiker R."/>
            <person name="Drula E."/>
            <person name="Ayuso-Fernandez I."/>
            <person name="Pacheco R."/>
            <person name="Padilla G."/>
            <person name="Ferreira P."/>
            <person name="Barriuso J."/>
            <person name="Kellner H."/>
            <person name="Castanera R."/>
            <person name="Alfaro M."/>
            <person name="Ramirez L."/>
            <person name="Pisabarro A.G."/>
            <person name="Kuo A."/>
            <person name="Tritt A."/>
            <person name="Lipzen A."/>
            <person name="He G."/>
            <person name="Yan M."/>
            <person name="Ng V."/>
            <person name="Cullen D."/>
            <person name="Martin F."/>
            <person name="Rosso M.-N."/>
            <person name="Henrissat B."/>
            <person name="Hibbett D."/>
            <person name="Martinez A.T."/>
            <person name="Grigoriev I.V."/>
        </authorList>
    </citation>
    <scope>NUCLEOTIDE SEQUENCE</scope>
    <source>
        <strain evidence="2">AH 40177</strain>
    </source>
</reference>
<protein>
    <recommendedName>
        <fullName evidence="4">Hydrophobin</fullName>
    </recommendedName>
</protein>
<keyword evidence="1" id="KW-0472">Membrane</keyword>
<accession>A0A9P5UDF7</accession>
<evidence type="ECO:0008006" key="4">
    <source>
        <dbReference type="Google" id="ProtNLM"/>
    </source>
</evidence>
<keyword evidence="1" id="KW-0812">Transmembrane</keyword>
<proteinExistence type="predicted"/>
<keyword evidence="1" id="KW-1133">Transmembrane helix</keyword>
<gene>
    <name evidence="2" type="ORF">BDP27DRAFT_1415481</name>
</gene>